<protein>
    <recommendedName>
        <fullName evidence="3">Gluconate 2-dehydrogenase subunit 3 family protein</fullName>
    </recommendedName>
</protein>
<comment type="caution">
    <text evidence="1">The sequence shown here is derived from an EMBL/GenBank/DDBJ whole genome shotgun (WGS) entry which is preliminary data.</text>
</comment>
<dbReference type="OrthoDB" id="4167826at2"/>
<gene>
    <name evidence="1" type="ORF">GCM10017566_23860</name>
</gene>
<dbReference type="EMBL" id="BNAV01000003">
    <property type="protein sequence ID" value="GHF50009.1"/>
    <property type="molecule type" value="Genomic_DNA"/>
</dbReference>
<name>A0A8H9ITN4_9PSEU</name>
<reference evidence="1" key="1">
    <citation type="journal article" date="2014" name="Int. J. Syst. Evol. Microbiol.">
        <title>Complete genome sequence of Corynebacterium casei LMG S-19264T (=DSM 44701T), isolated from a smear-ripened cheese.</title>
        <authorList>
            <consortium name="US DOE Joint Genome Institute (JGI-PGF)"/>
            <person name="Walter F."/>
            <person name="Albersmeier A."/>
            <person name="Kalinowski J."/>
            <person name="Ruckert C."/>
        </authorList>
    </citation>
    <scope>NUCLEOTIDE SEQUENCE</scope>
    <source>
        <strain evidence="1">CGMCC 4.7679</strain>
    </source>
</reference>
<organism evidence="1 2">
    <name type="scientific">Amycolatopsis bartoniae</name>
    <dbReference type="NCBI Taxonomy" id="941986"/>
    <lineage>
        <taxon>Bacteria</taxon>
        <taxon>Bacillati</taxon>
        <taxon>Actinomycetota</taxon>
        <taxon>Actinomycetes</taxon>
        <taxon>Pseudonocardiales</taxon>
        <taxon>Pseudonocardiaceae</taxon>
        <taxon>Amycolatopsis</taxon>
    </lineage>
</organism>
<sequence length="290" mass="30601">MTENHASIPREWGRRDLLIRAGLIGALAAAGALSVPASAAAEPVVQPALDLLAYDTFAGISVFAVPGPDRYSIVQALTSPTPGGIEARAPELMEHTVDFFVSWPLEYLEALTQAFLDGAGNVPLPGGATLADLLRLALNDNALPASLVLALLFNLAATQVRPTAVLGPFPGSPFANLGHAEKAQACQRIEQADPDLVALIDAHLPEPLTKSASGLLRFAGGLVLTLSTFTAYTEFGVFDRATRTVTARPVGWDTSDYMPGRTTPADGWAEFLGYYQGRRAVSTAPEYGES</sequence>
<reference evidence="1" key="2">
    <citation type="submission" date="2020-09" db="EMBL/GenBank/DDBJ databases">
        <authorList>
            <person name="Sun Q."/>
            <person name="Zhou Y."/>
        </authorList>
    </citation>
    <scope>NUCLEOTIDE SEQUENCE</scope>
    <source>
        <strain evidence="1">CGMCC 4.7679</strain>
    </source>
</reference>
<dbReference type="InterPro" id="IPR006311">
    <property type="entry name" value="TAT_signal"/>
</dbReference>
<dbReference type="Proteomes" id="UP000658656">
    <property type="component" value="Unassembled WGS sequence"/>
</dbReference>
<evidence type="ECO:0008006" key="3">
    <source>
        <dbReference type="Google" id="ProtNLM"/>
    </source>
</evidence>
<dbReference type="RefSeq" id="WP_145934199.1">
    <property type="nucleotide sequence ID" value="NZ_BNAV01000003.1"/>
</dbReference>
<dbReference type="AlphaFoldDB" id="A0A8H9ITN4"/>
<accession>A0A8H9ITN4</accession>
<keyword evidence="2" id="KW-1185">Reference proteome</keyword>
<dbReference type="PROSITE" id="PS51318">
    <property type="entry name" value="TAT"/>
    <property type="match status" value="1"/>
</dbReference>
<evidence type="ECO:0000313" key="2">
    <source>
        <dbReference type="Proteomes" id="UP000658656"/>
    </source>
</evidence>
<proteinExistence type="predicted"/>
<evidence type="ECO:0000313" key="1">
    <source>
        <dbReference type="EMBL" id="GHF50009.1"/>
    </source>
</evidence>